<dbReference type="SUPFAM" id="SSF46785">
    <property type="entry name" value="Winged helix' DNA-binding domain"/>
    <property type="match status" value="1"/>
</dbReference>
<evidence type="ECO:0000256" key="2">
    <source>
        <dbReference type="ARBA" id="ARBA00023125"/>
    </source>
</evidence>
<reference evidence="6 7" key="1">
    <citation type="submission" date="2017-03" db="EMBL/GenBank/DDBJ databases">
        <title>Genome sequence of Clostridium oryzae DSM 28571.</title>
        <authorList>
            <person name="Poehlein A."/>
            <person name="Daniel R."/>
        </authorList>
    </citation>
    <scope>NUCLEOTIDE SEQUENCE [LARGE SCALE GENOMIC DNA]</scope>
    <source>
        <strain evidence="6 7">DSM 28571</strain>
    </source>
</reference>
<protein>
    <submittedName>
        <fullName evidence="6">Global nitrogen regulator</fullName>
    </submittedName>
</protein>
<dbReference type="InterPro" id="IPR050397">
    <property type="entry name" value="Env_Response_Regulators"/>
</dbReference>
<organism evidence="6 7">
    <name type="scientific">Clostridium oryzae</name>
    <dbReference type="NCBI Taxonomy" id="1450648"/>
    <lineage>
        <taxon>Bacteria</taxon>
        <taxon>Bacillati</taxon>
        <taxon>Bacillota</taxon>
        <taxon>Clostridia</taxon>
        <taxon>Eubacteriales</taxon>
        <taxon>Clostridiaceae</taxon>
        <taxon>Clostridium</taxon>
    </lineage>
</organism>
<accession>A0A1V4IDB3</accession>
<comment type="caution">
    <text evidence="6">The sequence shown here is derived from an EMBL/GenBank/DDBJ whole genome shotgun (WGS) entry which is preliminary data.</text>
</comment>
<evidence type="ECO:0000256" key="3">
    <source>
        <dbReference type="ARBA" id="ARBA00023163"/>
    </source>
</evidence>
<dbReference type="InterPro" id="IPR014710">
    <property type="entry name" value="RmlC-like_jellyroll"/>
</dbReference>
<dbReference type="AlphaFoldDB" id="A0A1V4IDB3"/>
<keyword evidence="2" id="KW-0238">DNA-binding</keyword>
<dbReference type="STRING" id="1450648.CLORY_38420"/>
<keyword evidence="7" id="KW-1185">Reference proteome</keyword>
<evidence type="ECO:0000313" key="7">
    <source>
        <dbReference type="Proteomes" id="UP000190080"/>
    </source>
</evidence>
<dbReference type="SUPFAM" id="SSF51206">
    <property type="entry name" value="cAMP-binding domain-like"/>
    <property type="match status" value="1"/>
</dbReference>
<dbReference type="InterPro" id="IPR000595">
    <property type="entry name" value="cNMP-bd_dom"/>
</dbReference>
<dbReference type="CDD" id="cd00038">
    <property type="entry name" value="CAP_ED"/>
    <property type="match status" value="1"/>
</dbReference>
<feature type="domain" description="Cyclic nucleotide-binding" evidence="4">
    <location>
        <begin position="10"/>
        <end position="134"/>
    </location>
</feature>
<dbReference type="InterPro" id="IPR012318">
    <property type="entry name" value="HTH_CRP"/>
</dbReference>
<dbReference type="Pfam" id="PF00027">
    <property type="entry name" value="cNMP_binding"/>
    <property type="match status" value="1"/>
</dbReference>
<dbReference type="GO" id="GO:0005829">
    <property type="term" value="C:cytosol"/>
    <property type="evidence" value="ECO:0007669"/>
    <property type="project" value="TreeGrafter"/>
</dbReference>
<feature type="domain" description="HTH crp-type" evidence="5">
    <location>
        <begin position="152"/>
        <end position="217"/>
    </location>
</feature>
<evidence type="ECO:0000256" key="1">
    <source>
        <dbReference type="ARBA" id="ARBA00023015"/>
    </source>
</evidence>
<dbReference type="EMBL" id="MZGV01000068">
    <property type="protein sequence ID" value="OPJ57933.1"/>
    <property type="molecule type" value="Genomic_DNA"/>
</dbReference>
<keyword evidence="3" id="KW-0804">Transcription</keyword>
<dbReference type="OrthoDB" id="3176638at2"/>
<evidence type="ECO:0000259" key="5">
    <source>
        <dbReference type="PROSITE" id="PS51063"/>
    </source>
</evidence>
<dbReference type="PANTHER" id="PTHR24567:SF58">
    <property type="entry name" value="CYCLIC AMP-BINDING REGULATORY PROTEIN"/>
    <property type="match status" value="1"/>
</dbReference>
<evidence type="ECO:0000259" key="4">
    <source>
        <dbReference type="PROSITE" id="PS50042"/>
    </source>
</evidence>
<name>A0A1V4IDB3_9CLOT</name>
<sequence>MISALMESILFLDMTEKEVEEAIKCASAEIKTYEKNEIIFEQRDTPKYVYVLIEGSIVICKDSLSGKRVIVTNIEECGDLFGEVYLFIQRSAYDYYTLATEKSTVLQIPKEYFYKTCNKACQHHSKLIRNMLSILSQKAYYLNQKLQLLSSGNLRQKIAAYLLENRENEVVTMKMNREEFADFLNVARPSLSRELVKMHEEGLINVKRKEIRIVNLEVLEELL</sequence>
<dbReference type="GO" id="GO:0003677">
    <property type="term" value="F:DNA binding"/>
    <property type="evidence" value="ECO:0007669"/>
    <property type="project" value="UniProtKB-KW"/>
</dbReference>
<dbReference type="PANTHER" id="PTHR24567">
    <property type="entry name" value="CRP FAMILY TRANSCRIPTIONAL REGULATORY PROTEIN"/>
    <property type="match status" value="1"/>
</dbReference>
<dbReference type="Pfam" id="PF13545">
    <property type="entry name" value="HTH_Crp_2"/>
    <property type="match status" value="1"/>
</dbReference>
<evidence type="ECO:0000313" key="6">
    <source>
        <dbReference type="EMBL" id="OPJ57933.1"/>
    </source>
</evidence>
<dbReference type="SMART" id="SM00419">
    <property type="entry name" value="HTH_CRP"/>
    <property type="match status" value="1"/>
</dbReference>
<proteinExistence type="predicted"/>
<keyword evidence="1" id="KW-0805">Transcription regulation</keyword>
<dbReference type="PROSITE" id="PS50042">
    <property type="entry name" value="CNMP_BINDING_3"/>
    <property type="match status" value="1"/>
</dbReference>
<dbReference type="Proteomes" id="UP000190080">
    <property type="component" value="Unassembled WGS sequence"/>
</dbReference>
<dbReference type="InterPro" id="IPR036390">
    <property type="entry name" value="WH_DNA-bd_sf"/>
</dbReference>
<dbReference type="RefSeq" id="WP_079427515.1">
    <property type="nucleotide sequence ID" value="NZ_MZGV01000068.1"/>
</dbReference>
<dbReference type="PROSITE" id="PS51063">
    <property type="entry name" value="HTH_CRP_2"/>
    <property type="match status" value="1"/>
</dbReference>
<dbReference type="SMART" id="SM00100">
    <property type="entry name" value="cNMP"/>
    <property type="match status" value="1"/>
</dbReference>
<dbReference type="GO" id="GO:0003700">
    <property type="term" value="F:DNA-binding transcription factor activity"/>
    <property type="evidence" value="ECO:0007669"/>
    <property type="project" value="TreeGrafter"/>
</dbReference>
<dbReference type="Gene3D" id="2.60.120.10">
    <property type="entry name" value="Jelly Rolls"/>
    <property type="match status" value="1"/>
</dbReference>
<dbReference type="InterPro" id="IPR018490">
    <property type="entry name" value="cNMP-bd_dom_sf"/>
</dbReference>
<gene>
    <name evidence="6" type="primary">ntcA_1</name>
    <name evidence="6" type="ORF">CLORY_38420</name>
</gene>